<reference evidence="1" key="1">
    <citation type="submission" date="2021-06" db="EMBL/GenBank/DDBJ databases">
        <authorList>
            <person name="Kallberg Y."/>
            <person name="Tangrot J."/>
            <person name="Rosling A."/>
        </authorList>
    </citation>
    <scope>NUCLEOTIDE SEQUENCE</scope>
    <source>
        <strain evidence="1">AU212A</strain>
    </source>
</reference>
<name>A0ACA9LGI5_9GLOM</name>
<comment type="caution">
    <text evidence="1">The sequence shown here is derived from an EMBL/GenBank/DDBJ whole genome shotgun (WGS) entry which is preliminary data.</text>
</comment>
<gene>
    <name evidence="1" type="ORF">SCALOS_LOCUS4101</name>
</gene>
<dbReference type="Proteomes" id="UP000789860">
    <property type="component" value="Unassembled WGS sequence"/>
</dbReference>
<evidence type="ECO:0000313" key="1">
    <source>
        <dbReference type="EMBL" id="CAG8521842.1"/>
    </source>
</evidence>
<proteinExistence type="predicted"/>
<sequence>LIIEWLKTEHKFEPIFSKGHKEEDYKDVLTTVKKGWENNYVIEITNLNELNEYSENKEKNFDEFMNEVERWFDDDDDVNRKIFSMADLTINSKDNLPQKISDIWDIRPRQKKDDYFMDMAEFVASRTNCLSRRVGCVLVKDDYRVIATGYNGTPTGLDNCIYGCCDHCAKINTREGKDNCICLHAEVNALLIVGMEAQGCAKILIQAKVKKVYYKDPYGNTNDKKKIEELFDQAKIDLKPRFPQTKQFKSYPKYMWNTVNS</sequence>
<feature type="non-terminal residue" evidence="1">
    <location>
        <position position="261"/>
    </location>
</feature>
<dbReference type="EMBL" id="CAJVPM010005249">
    <property type="protein sequence ID" value="CAG8521842.1"/>
    <property type="molecule type" value="Genomic_DNA"/>
</dbReference>
<protein>
    <submittedName>
        <fullName evidence="1">11613_t:CDS:1</fullName>
    </submittedName>
</protein>
<evidence type="ECO:0000313" key="2">
    <source>
        <dbReference type="Proteomes" id="UP000789860"/>
    </source>
</evidence>
<feature type="non-terminal residue" evidence="1">
    <location>
        <position position="1"/>
    </location>
</feature>
<keyword evidence="2" id="KW-1185">Reference proteome</keyword>
<organism evidence="1 2">
    <name type="scientific">Scutellospora calospora</name>
    <dbReference type="NCBI Taxonomy" id="85575"/>
    <lineage>
        <taxon>Eukaryota</taxon>
        <taxon>Fungi</taxon>
        <taxon>Fungi incertae sedis</taxon>
        <taxon>Mucoromycota</taxon>
        <taxon>Glomeromycotina</taxon>
        <taxon>Glomeromycetes</taxon>
        <taxon>Diversisporales</taxon>
        <taxon>Gigasporaceae</taxon>
        <taxon>Scutellospora</taxon>
    </lineage>
</organism>
<accession>A0ACA9LGI5</accession>